<keyword evidence="4" id="KW-1185">Reference proteome</keyword>
<dbReference type="Gene3D" id="3.30.450.380">
    <property type="match status" value="1"/>
</dbReference>
<dbReference type="InterPro" id="IPR001482">
    <property type="entry name" value="T2SS/T4SS_dom"/>
</dbReference>
<protein>
    <submittedName>
        <fullName evidence="3">Pilus assembly protein CpaF</fullName>
    </submittedName>
</protein>
<dbReference type="PANTHER" id="PTHR30486">
    <property type="entry name" value="TWITCHING MOTILITY PROTEIN PILT"/>
    <property type="match status" value="1"/>
</dbReference>
<dbReference type="STRING" id="1120920.SAMN03080599_00351"/>
<dbReference type="Gene3D" id="3.40.50.300">
    <property type="entry name" value="P-loop containing nucleotide triphosphate hydrolases"/>
    <property type="match status" value="1"/>
</dbReference>
<gene>
    <name evidence="3" type="ORF">SAMN03080599_00351</name>
</gene>
<dbReference type="Proteomes" id="UP000199208">
    <property type="component" value="Unassembled WGS sequence"/>
</dbReference>
<accession>A0A1G5RS13</accession>
<dbReference type="Pfam" id="PF00437">
    <property type="entry name" value="T2SSE"/>
    <property type="match status" value="1"/>
</dbReference>
<feature type="domain" description="Bacterial type II secretion system protein E" evidence="2">
    <location>
        <begin position="151"/>
        <end position="357"/>
    </location>
</feature>
<dbReference type="EMBL" id="FMWL01000001">
    <property type="protein sequence ID" value="SCZ76648.1"/>
    <property type="molecule type" value="Genomic_DNA"/>
</dbReference>
<dbReference type="InterPro" id="IPR050921">
    <property type="entry name" value="T4SS_GSP_E_ATPase"/>
</dbReference>
<dbReference type="PANTHER" id="PTHR30486:SF6">
    <property type="entry name" value="TYPE IV PILUS RETRACTATION ATPASE PILT"/>
    <property type="match status" value="1"/>
</dbReference>
<evidence type="ECO:0000313" key="4">
    <source>
        <dbReference type="Proteomes" id="UP000199208"/>
    </source>
</evidence>
<proteinExistence type="inferred from homology"/>
<organism evidence="3 4">
    <name type="scientific">Acidaminobacter hydrogenoformans DSM 2784</name>
    <dbReference type="NCBI Taxonomy" id="1120920"/>
    <lineage>
        <taxon>Bacteria</taxon>
        <taxon>Bacillati</taxon>
        <taxon>Bacillota</taxon>
        <taxon>Clostridia</taxon>
        <taxon>Peptostreptococcales</taxon>
        <taxon>Acidaminobacteraceae</taxon>
        <taxon>Acidaminobacter</taxon>
    </lineage>
</organism>
<dbReference type="GO" id="GO:0016887">
    <property type="term" value="F:ATP hydrolysis activity"/>
    <property type="evidence" value="ECO:0007669"/>
    <property type="project" value="InterPro"/>
</dbReference>
<reference evidence="3 4" key="1">
    <citation type="submission" date="2016-10" db="EMBL/GenBank/DDBJ databases">
        <authorList>
            <person name="de Groot N.N."/>
        </authorList>
    </citation>
    <scope>NUCLEOTIDE SEQUENCE [LARGE SCALE GENOMIC DNA]</scope>
    <source>
        <strain evidence="3 4">DSM 2784</strain>
    </source>
</reference>
<name>A0A1G5RS13_9FIRM</name>
<evidence type="ECO:0000313" key="3">
    <source>
        <dbReference type="EMBL" id="SCZ76648.1"/>
    </source>
</evidence>
<dbReference type="AlphaFoldDB" id="A0A1G5RS13"/>
<dbReference type="OrthoDB" id="2058019at2"/>
<evidence type="ECO:0000256" key="1">
    <source>
        <dbReference type="ARBA" id="ARBA00006611"/>
    </source>
</evidence>
<comment type="similarity">
    <text evidence="1">Belongs to the GSP E family.</text>
</comment>
<dbReference type="RefSeq" id="WP_092589156.1">
    <property type="nucleotide sequence ID" value="NZ_FMWL01000001.1"/>
</dbReference>
<dbReference type="SUPFAM" id="SSF52540">
    <property type="entry name" value="P-loop containing nucleoside triphosphate hydrolases"/>
    <property type="match status" value="1"/>
</dbReference>
<sequence>MGVLKSFHEPLIEQSAGEPGRRLDREIVSVIEELVEYHSDLLADVEGKRVERRVLETEVIRIVDRLGNLARRDKMIKQIMDHMFGYGILQSVLEDESVSDLIVTRYDHLYVKRSGEVFRLPLKFESNRDFENYCKLIVIRNGGLLNETDSHARVSDDALRLRINATIAPRSQGGPSLSIRKHRFVSYDLEILKSMGMMDPEAHALIVDMALSEKRFVIVGKGGSGKTTLLRAILNIIGESQRLLICESETELFPDSPSFVVQRIVRHRQPDFRVTLEHLVRDGLTMSLDGYVVGELTGPEAWEFIKAGYTDHRIMGTLHSGGIEETPIRIMMLSDLSQKGISEKTAMQIITSSLDRVIYMKNFKVERIAEVVRPMSGATEHSSFNMLYERRF</sequence>
<dbReference type="InterPro" id="IPR027417">
    <property type="entry name" value="P-loop_NTPase"/>
</dbReference>
<evidence type="ECO:0000259" key="2">
    <source>
        <dbReference type="Pfam" id="PF00437"/>
    </source>
</evidence>